<feature type="transmembrane region" description="Helical" evidence="3">
    <location>
        <begin position="1151"/>
        <end position="1172"/>
    </location>
</feature>
<feature type="domain" description="Pseudouridine synthase RsuA/RluA-like" evidence="4">
    <location>
        <begin position="553"/>
        <end position="686"/>
    </location>
</feature>
<dbReference type="PROSITE" id="PS51375">
    <property type="entry name" value="PPR"/>
    <property type="match status" value="5"/>
</dbReference>
<dbReference type="Pfam" id="PF00849">
    <property type="entry name" value="PseudoU_synth_2"/>
    <property type="match status" value="1"/>
</dbReference>
<feature type="transmembrane region" description="Helical" evidence="3">
    <location>
        <begin position="835"/>
        <end position="854"/>
    </location>
</feature>
<keyword evidence="3" id="KW-0812">Transmembrane</keyword>
<keyword evidence="3" id="KW-1133">Transmembrane helix</keyword>
<dbReference type="Gene3D" id="1.25.40.10">
    <property type="entry name" value="Tetratricopeptide repeat domain"/>
    <property type="match status" value="3"/>
</dbReference>
<dbReference type="InterPro" id="IPR002885">
    <property type="entry name" value="PPR_rpt"/>
</dbReference>
<dbReference type="AlphaFoldDB" id="A0A9P1DX27"/>
<evidence type="ECO:0000259" key="4">
    <source>
        <dbReference type="Pfam" id="PF00849"/>
    </source>
</evidence>
<dbReference type="Pfam" id="PF13812">
    <property type="entry name" value="PPR_3"/>
    <property type="match status" value="1"/>
</dbReference>
<feature type="transmembrane region" description="Helical" evidence="3">
    <location>
        <begin position="1032"/>
        <end position="1051"/>
    </location>
</feature>
<dbReference type="Proteomes" id="UP001152797">
    <property type="component" value="Unassembled WGS sequence"/>
</dbReference>
<dbReference type="SUPFAM" id="SSF55120">
    <property type="entry name" value="Pseudouridine synthase"/>
    <property type="match status" value="1"/>
</dbReference>
<evidence type="ECO:0000313" key="8">
    <source>
        <dbReference type="Proteomes" id="UP001152797"/>
    </source>
</evidence>
<dbReference type="EMBL" id="CAMXCT010006613">
    <property type="protein sequence ID" value="CAI4016997.1"/>
    <property type="molecule type" value="Genomic_DNA"/>
</dbReference>
<feature type="transmembrane region" description="Helical" evidence="3">
    <location>
        <begin position="1083"/>
        <end position="1108"/>
    </location>
</feature>
<evidence type="ECO:0000313" key="6">
    <source>
        <dbReference type="EMBL" id="CAL1170372.1"/>
    </source>
</evidence>
<feature type="repeat" description="PPR" evidence="2">
    <location>
        <begin position="64"/>
        <end position="98"/>
    </location>
</feature>
<reference evidence="5" key="1">
    <citation type="submission" date="2022-10" db="EMBL/GenBank/DDBJ databases">
        <authorList>
            <person name="Chen Y."/>
            <person name="Dougan E. K."/>
            <person name="Chan C."/>
            <person name="Rhodes N."/>
            <person name="Thang M."/>
        </authorList>
    </citation>
    <scope>NUCLEOTIDE SEQUENCE</scope>
</reference>
<feature type="transmembrane region" description="Helical" evidence="3">
    <location>
        <begin position="991"/>
        <end position="1012"/>
    </location>
</feature>
<feature type="repeat" description="PPR" evidence="2">
    <location>
        <begin position="409"/>
        <end position="443"/>
    </location>
</feature>
<dbReference type="PANTHER" id="PTHR47447">
    <property type="entry name" value="OS03G0856100 PROTEIN"/>
    <property type="match status" value="1"/>
</dbReference>
<feature type="transmembrane region" description="Helical" evidence="3">
    <location>
        <begin position="866"/>
        <end position="889"/>
    </location>
</feature>
<sequence length="1200" mass="131967">MPAPTAGVAGTWNSRWQKDLKQWQVGRPDAVSAQKVIRACQRADQWQYALAVFFDLPTRRLVADRKTLELTIDACVKPGLWSVAIELMERMQDESVTPDLSVSHAVLRVCKKSGRWQHAVHLLFHTPVTPDAGSFSSAISACEKGSAWEHVTAVLFAMPLEVLPPGTACGAAVSACKRGGHWHQAIALLDALLKMKATPDEISYNAAIVACGKKSWEASLQVFERMRVLHIRPDIISYGSITHACGASGQWERALFFFQDLRLAQLQANEILYSSLIKACDIGGEWQVALELLRQMHMDSVRADVVVYGTAISACEQDGYWMEALHLMNSMVESTIEMNLVCCNAAVSACDKGGQWQRALLLLNSASQLSLQGDTITYSAAISACQECYKWEESLELLRIMMGEKVEANEITYTTAISALEKAGYWTSALTMIARMSEVALEPTIASYGAAMSACDAAAAWTFAMNLLDEMLRKRLVPTGLIAGSALGALRDKRRAQELLSELLPYWFRLDHSQPVAQGLEQIASVCTVLASAPGILAVMKPAGLRTEELVASLERVGFQWPLYLVSRLDQPTSGVLPLALGGDGSTAVNWLQAQFAGRLVEKEYICLVEGRVGELGFSGKISTPLLTIRNGDQMRTEVSEMGRDARTEYEVRALYIAANLSLELSLLSVQPHTGRTHQIRVHMASIEHPIVGDLTYGSKRDPQQFPYADRLFLHCSRVRMKDFTFATFEARAPLPSKLSQVLEALEPLEPWLREWTTVILGATVTFLFSYFFYGWAALQALFELDGVYREVCPAEEPLCSDRGSRMIFLYSVDNTVTILSGTIFGILVDRTGPVVLCILGAVLQSLSLLLMGWTDGNPSNVMDPLLLAFVIGGVGGTALMIQSLKLAFIVAPARFALVMTVANCLVDSSSVVPLGLYRLYVAGVSRGAIFTGYAALCFALSMCLAYSWCGKPSARLHATNQQESDAAESKRENLSTSRPRLHGLSVREQLCTVEFAFAVTFMMTMVFRSNAYLGVIKELLQDLGDAKVDNLYTQVLTLLLPASTLLIPLFDICMKRGGFAVTFLVVLFLGLIWNVVMLIPSLGVQVVGFAAFTNFRGLLFASFFTFIGHTFGNRTFGRINSILWFLTFLTSLLMVPLTELSKAWTGDMTAMHVVLLIVCLPAVIMTLLLALHLRKYPAGDIIQSQQSRPEEAQKARPEV</sequence>
<dbReference type="InterPro" id="IPR020103">
    <property type="entry name" value="PsdUridine_synth_cat_dom_sf"/>
</dbReference>
<keyword evidence="1" id="KW-0677">Repeat</keyword>
<dbReference type="InterPro" id="IPR011990">
    <property type="entry name" value="TPR-like_helical_dom_sf"/>
</dbReference>
<proteinExistence type="predicted"/>
<evidence type="ECO:0000313" key="7">
    <source>
        <dbReference type="EMBL" id="CAL4804309.1"/>
    </source>
</evidence>
<dbReference type="GO" id="GO:0001522">
    <property type="term" value="P:pseudouridine synthesis"/>
    <property type="evidence" value="ECO:0007669"/>
    <property type="project" value="InterPro"/>
</dbReference>
<keyword evidence="3" id="KW-0472">Membrane</keyword>
<feature type="transmembrane region" description="Helical" evidence="3">
    <location>
        <begin position="929"/>
        <end position="950"/>
    </location>
</feature>
<dbReference type="OrthoDB" id="424794at2759"/>
<dbReference type="PANTHER" id="PTHR47447:SF17">
    <property type="entry name" value="OS12G0638900 PROTEIN"/>
    <property type="match status" value="1"/>
</dbReference>
<evidence type="ECO:0000256" key="2">
    <source>
        <dbReference type="PROSITE-ProRule" id="PRU00708"/>
    </source>
</evidence>
<dbReference type="Pfam" id="PF01535">
    <property type="entry name" value="PPR"/>
    <property type="match status" value="1"/>
</dbReference>
<feature type="transmembrane region" description="Helical" evidence="3">
    <location>
        <begin position="1120"/>
        <end position="1139"/>
    </location>
</feature>
<dbReference type="Gene3D" id="3.30.2350.10">
    <property type="entry name" value="Pseudouridine synthase"/>
    <property type="match status" value="1"/>
</dbReference>
<gene>
    <name evidence="5" type="ORF">C1SCF055_LOCUS41675</name>
</gene>
<reference evidence="6" key="2">
    <citation type="submission" date="2024-04" db="EMBL/GenBank/DDBJ databases">
        <authorList>
            <person name="Chen Y."/>
            <person name="Shah S."/>
            <person name="Dougan E. K."/>
            <person name="Thang M."/>
            <person name="Chan C."/>
        </authorList>
    </citation>
    <scope>NUCLEOTIDE SEQUENCE [LARGE SCALE GENOMIC DNA]</scope>
</reference>
<dbReference type="GO" id="GO:0003723">
    <property type="term" value="F:RNA binding"/>
    <property type="evidence" value="ECO:0007669"/>
    <property type="project" value="InterPro"/>
</dbReference>
<dbReference type="EMBL" id="CAMXCT020006613">
    <property type="protein sequence ID" value="CAL1170372.1"/>
    <property type="molecule type" value="Genomic_DNA"/>
</dbReference>
<dbReference type="EMBL" id="CAMXCT030006613">
    <property type="protein sequence ID" value="CAL4804309.1"/>
    <property type="molecule type" value="Genomic_DNA"/>
</dbReference>
<feature type="transmembrane region" description="Helical" evidence="3">
    <location>
        <begin position="759"/>
        <end position="779"/>
    </location>
</feature>
<feature type="transmembrane region" description="Helical" evidence="3">
    <location>
        <begin position="1058"/>
        <end position="1077"/>
    </location>
</feature>
<feature type="repeat" description="PPR" evidence="2">
    <location>
        <begin position="269"/>
        <end position="303"/>
    </location>
</feature>
<dbReference type="InterPro" id="IPR006145">
    <property type="entry name" value="PsdUridine_synth_RsuA/RluA"/>
</dbReference>
<organism evidence="5">
    <name type="scientific">Cladocopium goreaui</name>
    <dbReference type="NCBI Taxonomy" id="2562237"/>
    <lineage>
        <taxon>Eukaryota</taxon>
        <taxon>Sar</taxon>
        <taxon>Alveolata</taxon>
        <taxon>Dinophyceae</taxon>
        <taxon>Suessiales</taxon>
        <taxon>Symbiodiniaceae</taxon>
        <taxon>Cladocopium</taxon>
    </lineage>
</organism>
<protein>
    <submittedName>
        <fullName evidence="7">Pentatricopeptide repeat-containing protein, chloroplastic</fullName>
    </submittedName>
</protein>
<dbReference type="Gene3D" id="1.20.1250.20">
    <property type="entry name" value="MFS general substrate transporter like domains"/>
    <property type="match status" value="1"/>
</dbReference>
<name>A0A9P1DX27_9DINO</name>
<feature type="repeat" description="PPR" evidence="2">
    <location>
        <begin position="374"/>
        <end position="408"/>
    </location>
</feature>
<accession>A0A9P1DX27</accession>
<dbReference type="CDD" id="cd02869">
    <property type="entry name" value="PseudoU_synth_RluA_like"/>
    <property type="match status" value="1"/>
</dbReference>
<comment type="caution">
    <text evidence="5">The sequence shown here is derived from an EMBL/GenBank/DDBJ whole genome shotgun (WGS) entry which is preliminary data.</text>
</comment>
<feature type="repeat" description="PPR" evidence="2">
    <location>
        <begin position="304"/>
        <end position="338"/>
    </location>
</feature>
<evidence type="ECO:0000256" key="3">
    <source>
        <dbReference type="SAM" id="Phobius"/>
    </source>
</evidence>
<evidence type="ECO:0000256" key="1">
    <source>
        <dbReference type="ARBA" id="ARBA00022737"/>
    </source>
</evidence>
<dbReference type="InterPro" id="IPR036259">
    <property type="entry name" value="MFS_trans_sf"/>
</dbReference>
<feature type="transmembrane region" description="Helical" evidence="3">
    <location>
        <begin position="896"/>
        <end position="917"/>
    </location>
</feature>
<dbReference type="CDD" id="cd06174">
    <property type="entry name" value="MFS"/>
    <property type="match status" value="1"/>
</dbReference>
<evidence type="ECO:0000313" key="5">
    <source>
        <dbReference type="EMBL" id="CAI4016997.1"/>
    </source>
</evidence>
<dbReference type="SUPFAM" id="SSF103473">
    <property type="entry name" value="MFS general substrate transporter"/>
    <property type="match status" value="1"/>
</dbReference>
<dbReference type="GO" id="GO:0009982">
    <property type="term" value="F:pseudouridine synthase activity"/>
    <property type="evidence" value="ECO:0007669"/>
    <property type="project" value="InterPro"/>
</dbReference>
<keyword evidence="8" id="KW-1185">Reference proteome</keyword>